<dbReference type="SUPFAM" id="SSF53146">
    <property type="entry name" value="Nitrogenase accessory factor-like"/>
    <property type="match status" value="1"/>
</dbReference>
<dbReference type="Gene3D" id="3.30.420.130">
    <property type="entry name" value="Dinitrogenase iron-molybdenum cofactor biosynthesis domain"/>
    <property type="match status" value="1"/>
</dbReference>
<evidence type="ECO:0000313" key="3">
    <source>
        <dbReference type="EMBL" id="QPG59755.1"/>
    </source>
</evidence>
<name>A0ABX6VCP0_9GAMM</name>
<dbReference type="InterPro" id="IPR003731">
    <property type="entry name" value="Di-Nase_FeMo-co_biosynth"/>
</dbReference>
<protein>
    <submittedName>
        <fullName evidence="3">Dinitrogenase iron-molybdenum cofactor biosynthesis protein</fullName>
    </submittedName>
</protein>
<dbReference type="RefSeq" id="WP_142873811.1">
    <property type="nucleotide sequence ID" value="NZ_CP045503.2"/>
</dbReference>
<proteinExistence type="predicted"/>
<dbReference type="Pfam" id="PF02579">
    <property type="entry name" value="Nitro_FeMo-Co"/>
    <property type="match status" value="1"/>
</dbReference>
<organism evidence="3 4">
    <name type="scientific">Shewanella eurypsychrophilus</name>
    <dbReference type="NCBI Taxonomy" id="2593656"/>
    <lineage>
        <taxon>Bacteria</taxon>
        <taxon>Pseudomonadati</taxon>
        <taxon>Pseudomonadota</taxon>
        <taxon>Gammaproteobacteria</taxon>
        <taxon>Alteromonadales</taxon>
        <taxon>Shewanellaceae</taxon>
        <taxon>Shewanella</taxon>
    </lineage>
</organism>
<dbReference type="Proteomes" id="UP000316416">
    <property type="component" value="Chromosome"/>
</dbReference>
<sequence length="167" mass="17916">MIIAMPMSRGRLASHFTKAQRIVIFNEYHQLIANFDNPALTGGCSAKKAMLDLIKAQKADIVIVQHIGERMLGKLLSASISVSKGDSRTSIEQLLTDSSDFNRRMLNASEGRTSLNHENKGGCCSGASGGCGCSTKGTASNNLAVHPLKTKSTDIARLKYSGFRVVT</sequence>
<accession>A0ABX6VCP0</accession>
<keyword evidence="1" id="KW-0535">Nitrogen fixation</keyword>
<evidence type="ECO:0000259" key="2">
    <source>
        <dbReference type="Pfam" id="PF02579"/>
    </source>
</evidence>
<keyword evidence="4" id="KW-1185">Reference proteome</keyword>
<reference evidence="3" key="1">
    <citation type="submission" date="2021-07" db="EMBL/GenBank/DDBJ databases">
        <title>Shewanella sp. YLB-07 whole genome sequence.</title>
        <authorList>
            <person name="Yu L."/>
        </authorList>
    </citation>
    <scope>NUCLEOTIDE SEQUENCE</scope>
    <source>
        <strain evidence="3">YLB-08</strain>
    </source>
</reference>
<dbReference type="EMBL" id="CP045503">
    <property type="protein sequence ID" value="QPG59755.1"/>
    <property type="molecule type" value="Genomic_DNA"/>
</dbReference>
<evidence type="ECO:0000313" key="4">
    <source>
        <dbReference type="Proteomes" id="UP000316416"/>
    </source>
</evidence>
<gene>
    <name evidence="3" type="ORF">FM038_022065</name>
</gene>
<dbReference type="InterPro" id="IPR036105">
    <property type="entry name" value="DiNase_FeMo-co_biosyn_sf"/>
</dbReference>
<evidence type="ECO:0000256" key="1">
    <source>
        <dbReference type="ARBA" id="ARBA00023231"/>
    </source>
</evidence>
<feature type="domain" description="Dinitrogenase iron-molybdenum cofactor biosynthesis" evidence="2">
    <location>
        <begin position="10"/>
        <end position="96"/>
    </location>
</feature>